<evidence type="ECO:0000256" key="1">
    <source>
        <dbReference type="ARBA" id="ARBA00004184"/>
    </source>
</evidence>
<evidence type="ECO:0000256" key="3">
    <source>
        <dbReference type="ARBA" id="ARBA00022525"/>
    </source>
</evidence>
<feature type="domain" description="F5/8 type C" evidence="8">
    <location>
        <begin position="83"/>
        <end position="236"/>
    </location>
</feature>
<proteinExistence type="predicted"/>
<dbReference type="SUPFAM" id="SSF57625">
    <property type="entry name" value="Invertebrate chitin-binding proteins"/>
    <property type="match status" value="1"/>
</dbReference>
<dbReference type="PANTHER" id="PTHR46806">
    <property type="entry name" value="F5/8 TYPE C DOMAIN-CONTAINING PROTEIN"/>
    <property type="match status" value="1"/>
</dbReference>
<keyword evidence="10" id="KW-1185">Reference proteome</keyword>
<evidence type="ECO:0000256" key="7">
    <source>
        <dbReference type="SAM" id="SignalP"/>
    </source>
</evidence>
<dbReference type="Gene3D" id="2.170.140.10">
    <property type="entry name" value="Chitin binding domain"/>
    <property type="match status" value="1"/>
</dbReference>
<keyword evidence="6" id="KW-1015">Disulfide bond</keyword>
<comment type="subcellular location">
    <subcellularLocation>
        <location evidence="1">Endomembrane system</location>
        <topology evidence="1">Peripheral membrane protein</topology>
    </subcellularLocation>
    <subcellularLocation>
        <location evidence="2">Secreted</location>
    </subcellularLocation>
</comment>
<feature type="chain" id="PRO_5046096478" evidence="7">
    <location>
        <begin position="22"/>
        <end position="409"/>
    </location>
</feature>
<dbReference type="PANTHER" id="PTHR46806:SF5">
    <property type="entry name" value="F5_8 TYPE C DOMAIN-CONTAINING PROTEIN"/>
    <property type="match status" value="1"/>
</dbReference>
<dbReference type="Pfam" id="PF01607">
    <property type="entry name" value="CBM_14"/>
    <property type="match status" value="1"/>
</dbReference>
<dbReference type="SMART" id="SM00494">
    <property type="entry name" value="ChtBD2"/>
    <property type="match status" value="1"/>
</dbReference>
<dbReference type="CDD" id="cd00057">
    <property type="entry name" value="FA58C"/>
    <property type="match status" value="1"/>
</dbReference>
<evidence type="ECO:0000256" key="4">
    <source>
        <dbReference type="ARBA" id="ARBA00022889"/>
    </source>
</evidence>
<gene>
    <name evidence="11" type="primary">LOC101856748</name>
</gene>
<evidence type="ECO:0000256" key="6">
    <source>
        <dbReference type="ARBA" id="ARBA00023157"/>
    </source>
</evidence>
<evidence type="ECO:0000259" key="8">
    <source>
        <dbReference type="PROSITE" id="PS50022"/>
    </source>
</evidence>
<dbReference type="InterPro" id="IPR050633">
    <property type="entry name" value="Neuropilin_MCO_CoagFactor"/>
</dbReference>
<evidence type="ECO:0000259" key="9">
    <source>
        <dbReference type="PROSITE" id="PS50940"/>
    </source>
</evidence>
<name>A0ABM1A501_APLCA</name>
<organism evidence="10 11">
    <name type="scientific">Aplysia californica</name>
    <name type="common">California sea hare</name>
    <dbReference type="NCBI Taxonomy" id="6500"/>
    <lineage>
        <taxon>Eukaryota</taxon>
        <taxon>Metazoa</taxon>
        <taxon>Spiralia</taxon>
        <taxon>Lophotrochozoa</taxon>
        <taxon>Mollusca</taxon>
        <taxon>Gastropoda</taxon>
        <taxon>Heterobranchia</taxon>
        <taxon>Euthyneura</taxon>
        <taxon>Tectipleura</taxon>
        <taxon>Aplysiida</taxon>
        <taxon>Aplysioidea</taxon>
        <taxon>Aplysiidae</taxon>
        <taxon>Aplysia</taxon>
    </lineage>
</organism>
<accession>A0ABM1A501</accession>
<dbReference type="GeneID" id="101856748"/>
<dbReference type="Gene3D" id="2.60.120.260">
    <property type="entry name" value="Galactose-binding domain-like"/>
    <property type="match status" value="1"/>
</dbReference>
<dbReference type="Proteomes" id="UP000694888">
    <property type="component" value="Unplaced"/>
</dbReference>
<dbReference type="InterPro" id="IPR036508">
    <property type="entry name" value="Chitin-bd_dom_sf"/>
</dbReference>
<dbReference type="RefSeq" id="XP_012940945.1">
    <property type="nucleotide sequence ID" value="XM_013085491.1"/>
</dbReference>
<dbReference type="InterPro" id="IPR000421">
    <property type="entry name" value="FA58C"/>
</dbReference>
<dbReference type="PROSITE" id="PS50022">
    <property type="entry name" value="FA58C_3"/>
    <property type="match status" value="1"/>
</dbReference>
<keyword evidence="5" id="KW-0472">Membrane</keyword>
<feature type="signal peptide" evidence="7">
    <location>
        <begin position="1"/>
        <end position="21"/>
    </location>
</feature>
<sequence>MVSRNVWAIYVFVGVVLSVKAKECPPLTPPAQGVLKCQRPNGGLQCMSTCYGSQVFDTGEPVVVRNCNHVTGQWEEGDYLPSCVDECRSRLLSSYLVSKELPRYTASGDTEANSVIPLSERAVLGPLASYWRPEIEDLKQYIQVELPVLTRINGVVIRGDGFSDFVTSFRVLLSSDGITWYPYTDGEVADKFLSGSTDSSSEVTRLLSCPHEARFIRINPLTWQGHPALAFDLLGCPIGNEQRSCKPLSPPPFGVVNCEVDGGQMFCTGYCLGDRVFQGEGPVLTRTCTETTARFDLPDFPPCADRDATELPFVNITGFCMETEEDCLNIENGDYQYCGDCHYFSTCSHGYLYVRTCPASLQFDSINRLCDYKSRTCTSKNRRLWLAERRMRQKMAADDAKVKAELAGL</sequence>
<dbReference type="Pfam" id="PF00754">
    <property type="entry name" value="F5_F8_type_C"/>
    <property type="match status" value="1"/>
</dbReference>
<evidence type="ECO:0000256" key="5">
    <source>
        <dbReference type="ARBA" id="ARBA00023136"/>
    </source>
</evidence>
<protein>
    <submittedName>
        <fullName evidence="11">Uncharacterized protein LOC101856748</fullName>
    </submittedName>
</protein>
<keyword evidence="4" id="KW-0130">Cell adhesion</keyword>
<evidence type="ECO:0000313" key="11">
    <source>
        <dbReference type="RefSeq" id="XP_012940945.1"/>
    </source>
</evidence>
<dbReference type="InterPro" id="IPR008979">
    <property type="entry name" value="Galactose-bd-like_sf"/>
</dbReference>
<keyword evidence="3" id="KW-0964">Secreted</keyword>
<keyword evidence="7" id="KW-0732">Signal</keyword>
<dbReference type="SUPFAM" id="SSF49785">
    <property type="entry name" value="Galactose-binding domain-like"/>
    <property type="match status" value="1"/>
</dbReference>
<reference evidence="11" key="1">
    <citation type="submission" date="2025-08" db="UniProtKB">
        <authorList>
            <consortium name="RefSeq"/>
        </authorList>
    </citation>
    <scope>IDENTIFICATION</scope>
</reference>
<dbReference type="PROSITE" id="PS50940">
    <property type="entry name" value="CHIT_BIND_II"/>
    <property type="match status" value="1"/>
</dbReference>
<dbReference type="InterPro" id="IPR002557">
    <property type="entry name" value="Chitin-bd_dom"/>
</dbReference>
<evidence type="ECO:0000256" key="2">
    <source>
        <dbReference type="ARBA" id="ARBA00004613"/>
    </source>
</evidence>
<evidence type="ECO:0000313" key="10">
    <source>
        <dbReference type="Proteomes" id="UP000694888"/>
    </source>
</evidence>
<feature type="domain" description="Chitin-binding type-2" evidence="9">
    <location>
        <begin position="324"/>
        <end position="379"/>
    </location>
</feature>
<dbReference type="SMART" id="SM00231">
    <property type="entry name" value="FA58C"/>
    <property type="match status" value="1"/>
</dbReference>